<feature type="transmembrane region" description="Helical" evidence="1">
    <location>
        <begin position="200"/>
        <end position="218"/>
    </location>
</feature>
<feature type="transmembrane region" description="Helical" evidence="1">
    <location>
        <begin position="167"/>
        <end position="188"/>
    </location>
</feature>
<gene>
    <name evidence="2" type="ORF">ACHAWO_007124</name>
</gene>
<dbReference type="PANTHER" id="PTHR22911">
    <property type="entry name" value="ACYL-MALONYL CONDENSING ENZYME-RELATED"/>
    <property type="match status" value="1"/>
</dbReference>
<protein>
    <recommendedName>
        <fullName evidence="4">EamA domain-containing protein</fullName>
    </recommendedName>
</protein>
<dbReference type="PANTHER" id="PTHR22911:SF79">
    <property type="entry name" value="MOBA-LIKE NTP TRANSFERASE DOMAIN-CONTAINING PROTEIN"/>
    <property type="match status" value="1"/>
</dbReference>
<evidence type="ECO:0000313" key="3">
    <source>
        <dbReference type="Proteomes" id="UP001530400"/>
    </source>
</evidence>
<keyword evidence="1" id="KW-0472">Membrane</keyword>
<dbReference type="AlphaFoldDB" id="A0ABD3PQR4"/>
<keyword evidence="1" id="KW-0812">Transmembrane</keyword>
<evidence type="ECO:0000313" key="2">
    <source>
        <dbReference type="EMBL" id="KAL3790434.1"/>
    </source>
</evidence>
<dbReference type="Proteomes" id="UP001530400">
    <property type="component" value="Unassembled WGS sequence"/>
</dbReference>
<accession>A0ABD3PQR4</accession>
<evidence type="ECO:0008006" key="4">
    <source>
        <dbReference type="Google" id="ProtNLM"/>
    </source>
</evidence>
<name>A0ABD3PQR4_9STRA</name>
<evidence type="ECO:0000256" key="1">
    <source>
        <dbReference type="SAM" id="Phobius"/>
    </source>
</evidence>
<sequence>MCDSSPTLPNETKHERAKGLAIALFGVLSISPDALLVRFLSTHGADPWVIVFWKLLFSIPLTACWALVEAGGVKKLMNTITSGSRFYCMVVPVQSMIDIGFTLSFVYTSAAVALLLINLNPLWGAILGTFVLNDVMPIRTYIALALALVCIMIMFVPEMVIEVESNATSSLSGNVISLFTGFLCAVYLSIVRKAGQRDISLVGGTPFGAAISVILSAIKTRGRIFPGLFWDTDIWKFWLALLAQGFSIGIILVTEATAPRYISAPEIGLCGLFEVILGPLFVFLAYNEAPSKWTLIGGSLLFCVLAAHESRPLFDKSRQLYQTLSDRFSSSSRLGESMESHRLAEALLNNTDKESVEHEGV</sequence>
<feature type="transmembrane region" description="Helical" evidence="1">
    <location>
        <begin position="20"/>
        <end position="41"/>
    </location>
</feature>
<feature type="transmembrane region" description="Helical" evidence="1">
    <location>
        <begin position="47"/>
        <end position="68"/>
    </location>
</feature>
<feature type="transmembrane region" description="Helical" evidence="1">
    <location>
        <begin position="141"/>
        <end position="161"/>
    </location>
</feature>
<dbReference type="EMBL" id="JALLPJ020000501">
    <property type="protein sequence ID" value="KAL3790434.1"/>
    <property type="molecule type" value="Genomic_DNA"/>
</dbReference>
<proteinExistence type="predicted"/>
<feature type="transmembrane region" description="Helical" evidence="1">
    <location>
        <begin position="267"/>
        <end position="286"/>
    </location>
</feature>
<keyword evidence="3" id="KW-1185">Reference proteome</keyword>
<feature type="transmembrane region" description="Helical" evidence="1">
    <location>
        <begin position="238"/>
        <end position="255"/>
    </location>
</feature>
<keyword evidence="1" id="KW-1133">Transmembrane helix</keyword>
<organism evidence="2 3">
    <name type="scientific">Cyclotella atomus</name>
    <dbReference type="NCBI Taxonomy" id="382360"/>
    <lineage>
        <taxon>Eukaryota</taxon>
        <taxon>Sar</taxon>
        <taxon>Stramenopiles</taxon>
        <taxon>Ochrophyta</taxon>
        <taxon>Bacillariophyta</taxon>
        <taxon>Coscinodiscophyceae</taxon>
        <taxon>Thalassiosirophycidae</taxon>
        <taxon>Stephanodiscales</taxon>
        <taxon>Stephanodiscaceae</taxon>
        <taxon>Cyclotella</taxon>
    </lineage>
</organism>
<feature type="transmembrane region" description="Helical" evidence="1">
    <location>
        <begin position="113"/>
        <end position="132"/>
    </location>
</feature>
<comment type="caution">
    <text evidence="2">The sequence shown here is derived from an EMBL/GenBank/DDBJ whole genome shotgun (WGS) entry which is preliminary data.</text>
</comment>
<reference evidence="2 3" key="1">
    <citation type="submission" date="2024-10" db="EMBL/GenBank/DDBJ databases">
        <title>Updated reference genomes for cyclostephanoid diatoms.</title>
        <authorList>
            <person name="Roberts W.R."/>
            <person name="Alverson A.J."/>
        </authorList>
    </citation>
    <scope>NUCLEOTIDE SEQUENCE [LARGE SCALE GENOMIC DNA]</scope>
    <source>
        <strain evidence="2 3">AJA010-31</strain>
    </source>
</reference>